<feature type="region of interest" description="Disordered" evidence="1">
    <location>
        <begin position="39"/>
        <end position="59"/>
    </location>
</feature>
<sequence length="59" mass="6950">MNQRKSSLQKLKMREPHESLRTIKFVRNPIGMFLRMTQSVKQQPPDSNPILSVEVQHFS</sequence>
<dbReference type="PATRIC" id="fig|758847.3.peg.2073"/>
<evidence type="ECO:0000313" key="3">
    <source>
        <dbReference type="Proteomes" id="UP000035800"/>
    </source>
</evidence>
<reference evidence="2 3" key="2">
    <citation type="journal article" date="2014" name="Emerg. Microbes Infect.">
        <title>Potential impact on kidney infection: a whole-genome analysis of Leptospira santarosai serovar Shermani.</title>
        <authorList>
            <person name="Chou L.F."/>
            <person name="Chen T.W."/>
            <person name="Ko Y.C."/>
            <person name="Pan M.J."/>
            <person name="Tian Y.C."/>
            <person name="Chiu C.H."/>
            <person name="Tang P."/>
            <person name="Hung C.C."/>
            <person name="Yang C.W."/>
        </authorList>
    </citation>
    <scope>NUCLEOTIDE SEQUENCE</scope>
    <source>
        <strain evidence="2 3">LT 821</strain>
    </source>
</reference>
<evidence type="ECO:0000256" key="1">
    <source>
        <dbReference type="SAM" id="MobiDB-lite"/>
    </source>
</evidence>
<organism evidence="2 3">
    <name type="scientific">Leptospira santarosai serovar Shermani str. LT 821</name>
    <dbReference type="NCBI Taxonomy" id="758847"/>
    <lineage>
        <taxon>Bacteria</taxon>
        <taxon>Pseudomonadati</taxon>
        <taxon>Spirochaetota</taxon>
        <taxon>Spirochaetia</taxon>
        <taxon>Leptospirales</taxon>
        <taxon>Leptospiraceae</taxon>
        <taxon>Leptospira</taxon>
    </lineage>
</organism>
<dbReference type="KEGG" id="lst:LSS_09893"/>
<dbReference type="AlphaFoldDB" id="K8Y1N0"/>
<name>K8Y1N0_9LEPT</name>
<evidence type="ECO:0000313" key="2">
    <source>
        <dbReference type="EMBL" id="EKT86951.1"/>
    </source>
</evidence>
<reference evidence="2 3" key="1">
    <citation type="journal article" date="2012" name="Gene">
        <title>Sequence of Leptospira santarosai serovar Shermani genome and prediction of virulence-associated genes.</title>
        <authorList>
            <person name="Chou L.F."/>
            <person name="Chen Y.T."/>
            <person name="Lu C.W."/>
            <person name="Ko Y.C."/>
            <person name="Tang C.Y."/>
            <person name="Pan M.J."/>
            <person name="Tian Y.C."/>
            <person name="Chiu C.H."/>
            <person name="Hung C.C."/>
            <person name="Yang C.W."/>
        </authorList>
    </citation>
    <scope>NUCLEOTIDE SEQUENCE [LARGE SCALE GENOMIC DNA]</scope>
    <source>
        <strain evidence="2">LT 821</strain>
    </source>
</reference>
<proteinExistence type="predicted"/>
<protein>
    <submittedName>
        <fullName evidence="2">Uncharacterized protein</fullName>
    </submittedName>
</protein>
<accession>K8Y1N0</accession>
<dbReference type="Proteomes" id="UP000035800">
    <property type="component" value="Chromosome I"/>
</dbReference>
<gene>
    <name evidence="2" type="ORF">LSS_09893</name>
</gene>
<dbReference type="EMBL" id="CP006694">
    <property type="protein sequence ID" value="EKT86951.1"/>
    <property type="molecule type" value="Genomic_DNA"/>
</dbReference>